<dbReference type="OrthoDB" id="3212455at2759"/>
<dbReference type="AlphaFoldDB" id="W4JZQ2"/>
<dbReference type="Proteomes" id="UP000030671">
    <property type="component" value="Unassembled WGS sequence"/>
</dbReference>
<protein>
    <submittedName>
        <fullName evidence="1">Uncharacterized protein</fullName>
    </submittedName>
</protein>
<keyword evidence="2" id="KW-1185">Reference proteome</keyword>
<sequence length="111" mass="12533">MLRYGSVAVALVQRQVMVVQAAHTYDHGDGFLEVYTFAPFHDRVFTATAAPCARIAPGDLLTIFPDTDVFSMPARDTLELPPQAFGEYHELRTRHVRKSERLWAACKAKLR</sequence>
<dbReference type="HOGENOM" id="CLU_166304_0_0_1"/>
<dbReference type="InParanoid" id="W4JZQ2"/>
<gene>
    <name evidence="1" type="ORF">HETIRDRAFT_324791</name>
</gene>
<dbReference type="EMBL" id="KI925461">
    <property type="protein sequence ID" value="ETW78954.1"/>
    <property type="molecule type" value="Genomic_DNA"/>
</dbReference>
<reference evidence="1 2" key="1">
    <citation type="journal article" date="2012" name="New Phytol.">
        <title>Insight into trade-off between wood decay and parasitism from the genome of a fungal forest pathogen.</title>
        <authorList>
            <person name="Olson A."/>
            <person name="Aerts A."/>
            <person name="Asiegbu F."/>
            <person name="Belbahri L."/>
            <person name="Bouzid O."/>
            <person name="Broberg A."/>
            <person name="Canback B."/>
            <person name="Coutinho P.M."/>
            <person name="Cullen D."/>
            <person name="Dalman K."/>
            <person name="Deflorio G."/>
            <person name="van Diepen L.T."/>
            <person name="Dunand C."/>
            <person name="Duplessis S."/>
            <person name="Durling M."/>
            <person name="Gonthier P."/>
            <person name="Grimwood J."/>
            <person name="Fossdal C.G."/>
            <person name="Hansson D."/>
            <person name="Henrissat B."/>
            <person name="Hietala A."/>
            <person name="Himmelstrand K."/>
            <person name="Hoffmeister D."/>
            <person name="Hogberg N."/>
            <person name="James T.Y."/>
            <person name="Karlsson M."/>
            <person name="Kohler A."/>
            <person name="Kues U."/>
            <person name="Lee Y.H."/>
            <person name="Lin Y.C."/>
            <person name="Lind M."/>
            <person name="Lindquist E."/>
            <person name="Lombard V."/>
            <person name="Lucas S."/>
            <person name="Lunden K."/>
            <person name="Morin E."/>
            <person name="Murat C."/>
            <person name="Park J."/>
            <person name="Raffaello T."/>
            <person name="Rouze P."/>
            <person name="Salamov A."/>
            <person name="Schmutz J."/>
            <person name="Solheim H."/>
            <person name="Stahlberg J."/>
            <person name="Velez H."/>
            <person name="de Vries R.P."/>
            <person name="Wiebenga A."/>
            <person name="Woodward S."/>
            <person name="Yakovlev I."/>
            <person name="Garbelotto M."/>
            <person name="Martin F."/>
            <person name="Grigoriev I.V."/>
            <person name="Stenlid J."/>
        </authorList>
    </citation>
    <scope>NUCLEOTIDE SEQUENCE [LARGE SCALE GENOMIC DNA]</scope>
    <source>
        <strain evidence="1 2">TC 32-1</strain>
    </source>
</reference>
<organism evidence="1 2">
    <name type="scientific">Heterobasidion irregulare (strain TC 32-1)</name>
    <dbReference type="NCBI Taxonomy" id="747525"/>
    <lineage>
        <taxon>Eukaryota</taxon>
        <taxon>Fungi</taxon>
        <taxon>Dikarya</taxon>
        <taxon>Basidiomycota</taxon>
        <taxon>Agaricomycotina</taxon>
        <taxon>Agaricomycetes</taxon>
        <taxon>Russulales</taxon>
        <taxon>Bondarzewiaceae</taxon>
        <taxon>Heterobasidion</taxon>
        <taxon>Heterobasidion annosum species complex</taxon>
    </lineage>
</organism>
<proteinExistence type="predicted"/>
<dbReference type="RefSeq" id="XP_009549238.1">
    <property type="nucleotide sequence ID" value="XM_009550943.1"/>
</dbReference>
<name>W4JZQ2_HETIT</name>
<evidence type="ECO:0000313" key="1">
    <source>
        <dbReference type="EMBL" id="ETW78954.1"/>
    </source>
</evidence>
<evidence type="ECO:0000313" key="2">
    <source>
        <dbReference type="Proteomes" id="UP000030671"/>
    </source>
</evidence>
<accession>W4JZQ2</accession>
<dbReference type="GeneID" id="20671083"/>
<dbReference type="eggNOG" id="ENOG502STFQ">
    <property type="taxonomic scope" value="Eukaryota"/>
</dbReference>
<dbReference type="KEGG" id="hir:HETIRDRAFT_324791"/>